<keyword evidence="2" id="KW-0560">Oxidoreductase</keyword>
<dbReference type="AlphaFoldDB" id="A0AAU7ZEX5"/>
<dbReference type="SUPFAM" id="SSF55469">
    <property type="entry name" value="FMN-dependent nitroreductase-like"/>
    <property type="match status" value="1"/>
</dbReference>
<evidence type="ECO:0000256" key="2">
    <source>
        <dbReference type="ARBA" id="ARBA00023002"/>
    </source>
</evidence>
<dbReference type="RefSeq" id="WP_179638641.1">
    <property type="nucleotide sequence ID" value="NZ_CP132931.1"/>
</dbReference>
<dbReference type="EMBL" id="CP132932">
    <property type="protein sequence ID" value="XCB26904.1"/>
    <property type="molecule type" value="Genomic_DNA"/>
</dbReference>
<comment type="similarity">
    <text evidence="1">Belongs to the nitroreductase family.</text>
</comment>
<organism evidence="4">
    <name type="scientific">Tunturiibacter empetritectus</name>
    <dbReference type="NCBI Taxonomy" id="3069691"/>
    <lineage>
        <taxon>Bacteria</taxon>
        <taxon>Pseudomonadati</taxon>
        <taxon>Acidobacteriota</taxon>
        <taxon>Terriglobia</taxon>
        <taxon>Terriglobales</taxon>
        <taxon>Acidobacteriaceae</taxon>
        <taxon>Tunturiibacter</taxon>
    </lineage>
</organism>
<sequence length="236" mass="26495">MNETLDAIFQRRAVRIFEPVEISEELREQIINAACHAPSSFNSQPYKFYWVQSAAKKALVAKLCLGQKPAETASALVVAVTDLGSLSATSQGQLEWMRKNNFSEEKIHAYERRAKVGRILFMPGPFGVFAAIKRAFFRLLNLRMVIGMPPLSRQDLFKWATKSTSLACQNLMIAAEALGMNTCPMEGFDTRRLSQYLSLSGRHHEIVMVIAIGKKSLAHNEPPQWRRPLDATVSVL</sequence>
<reference evidence="4" key="2">
    <citation type="journal article" date="2024" name="Environ. Microbiol.">
        <title>Genome analysis and description of Tunturibacter gen. nov. expands the diversity of Terriglobia in tundra soils.</title>
        <authorList>
            <person name="Messyasz A."/>
            <person name="Mannisto M.K."/>
            <person name="Kerkhof L.J."/>
            <person name="Haggblom M.M."/>
        </authorList>
    </citation>
    <scope>NUCLEOTIDE SEQUENCE</scope>
    <source>
        <strain evidence="4">M8UP23</strain>
    </source>
</reference>
<evidence type="ECO:0000256" key="1">
    <source>
        <dbReference type="ARBA" id="ARBA00007118"/>
    </source>
</evidence>
<evidence type="ECO:0000259" key="3">
    <source>
        <dbReference type="Pfam" id="PF00881"/>
    </source>
</evidence>
<dbReference type="KEGG" id="temp:RBB75_00925"/>
<dbReference type="InterPro" id="IPR000415">
    <property type="entry name" value="Nitroreductase-like"/>
</dbReference>
<dbReference type="GO" id="GO:0016491">
    <property type="term" value="F:oxidoreductase activity"/>
    <property type="evidence" value="ECO:0007669"/>
    <property type="project" value="UniProtKB-KW"/>
</dbReference>
<dbReference type="Pfam" id="PF00881">
    <property type="entry name" value="Nitroreductase"/>
    <property type="match status" value="1"/>
</dbReference>
<name>A0AAU7ZEX5_9BACT</name>
<dbReference type="InterPro" id="IPR029479">
    <property type="entry name" value="Nitroreductase"/>
</dbReference>
<proteinExistence type="inferred from homology"/>
<gene>
    <name evidence="4" type="ORF">RBB75_00925</name>
</gene>
<accession>A0AAU7ZEX5</accession>
<dbReference type="Gene3D" id="3.40.109.10">
    <property type="entry name" value="NADH Oxidase"/>
    <property type="match status" value="1"/>
</dbReference>
<feature type="domain" description="Nitroreductase" evidence="3">
    <location>
        <begin position="8"/>
        <end position="214"/>
    </location>
</feature>
<reference evidence="4" key="1">
    <citation type="submission" date="2023-08" db="EMBL/GenBank/DDBJ databases">
        <authorList>
            <person name="Messyasz A."/>
            <person name="Mannisto M.K."/>
            <person name="Kerkhof L.J."/>
            <person name="Haggblom M."/>
        </authorList>
    </citation>
    <scope>NUCLEOTIDE SEQUENCE</scope>
    <source>
        <strain evidence="4">M8UP23</strain>
    </source>
</reference>
<dbReference type="PANTHER" id="PTHR43673">
    <property type="entry name" value="NAD(P)H NITROREDUCTASE YDGI-RELATED"/>
    <property type="match status" value="1"/>
</dbReference>
<evidence type="ECO:0000313" key="4">
    <source>
        <dbReference type="EMBL" id="XCB26904.1"/>
    </source>
</evidence>
<dbReference type="PANTHER" id="PTHR43673:SF10">
    <property type="entry name" value="NADH DEHYDROGENASE_NAD(P)H NITROREDUCTASE XCC3605-RELATED"/>
    <property type="match status" value="1"/>
</dbReference>
<protein>
    <submittedName>
        <fullName evidence="4">Nitroreductase family protein</fullName>
    </submittedName>
</protein>